<gene>
    <name evidence="1" type="ORF">PHYPA_010867</name>
</gene>
<dbReference type="InParanoid" id="A0A2K1KD54"/>
<organism evidence="1">
    <name type="scientific">Physcomitrium patens</name>
    <name type="common">Spreading-leaved earth moss</name>
    <name type="synonym">Physcomitrella patens</name>
    <dbReference type="NCBI Taxonomy" id="3218"/>
    <lineage>
        <taxon>Eukaryota</taxon>
        <taxon>Viridiplantae</taxon>
        <taxon>Streptophyta</taxon>
        <taxon>Embryophyta</taxon>
        <taxon>Bryophyta</taxon>
        <taxon>Bryophytina</taxon>
        <taxon>Bryopsida</taxon>
        <taxon>Funariidae</taxon>
        <taxon>Funariales</taxon>
        <taxon>Funariaceae</taxon>
        <taxon>Physcomitrium</taxon>
    </lineage>
</organism>
<evidence type="ECO:0000313" key="1">
    <source>
        <dbReference type="EMBL" id="PNR51679.1"/>
    </source>
</evidence>
<keyword evidence="3" id="KW-1185">Reference proteome</keyword>
<dbReference type="Gramene" id="Pp3c7_25619V3.1">
    <property type="protein sequence ID" value="PAC:32925495.CDS.1"/>
    <property type="gene ID" value="Pp3c7_25619"/>
</dbReference>
<reference evidence="1 3" key="2">
    <citation type="journal article" date="2018" name="Plant J.">
        <title>The Physcomitrella patens chromosome-scale assembly reveals moss genome structure and evolution.</title>
        <authorList>
            <person name="Lang D."/>
            <person name="Ullrich K.K."/>
            <person name="Murat F."/>
            <person name="Fuchs J."/>
            <person name="Jenkins J."/>
            <person name="Haas F.B."/>
            <person name="Piednoel M."/>
            <person name="Gundlach H."/>
            <person name="Van Bel M."/>
            <person name="Meyberg R."/>
            <person name="Vives C."/>
            <person name="Morata J."/>
            <person name="Symeonidi A."/>
            <person name="Hiss M."/>
            <person name="Muchero W."/>
            <person name="Kamisugi Y."/>
            <person name="Saleh O."/>
            <person name="Blanc G."/>
            <person name="Decker E.L."/>
            <person name="van Gessel N."/>
            <person name="Grimwood J."/>
            <person name="Hayes R.D."/>
            <person name="Graham S.W."/>
            <person name="Gunter L.E."/>
            <person name="McDaniel S.F."/>
            <person name="Hoernstein S.N.W."/>
            <person name="Larsson A."/>
            <person name="Li F.W."/>
            <person name="Perroud P.F."/>
            <person name="Phillips J."/>
            <person name="Ranjan P."/>
            <person name="Rokshar D.S."/>
            <person name="Rothfels C.J."/>
            <person name="Schneider L."/>
            <person name="Shu S."/>
            <person name="Stevenson D.W."/>
            <person name="Thummler F."/>
            <person name="Tillich M."/>
            <person name="Villarreal Aguilar J.C."/>
            <person name="Widiez T."/>
            <person name="Wong G.K."/>
            <person name="Wymore A."/>
            <person name="Zhang Y."/>
            <person name="Zimmer A.D."/>
            <person name="Quatrano R.S."/>
            <person name="Mayer K.F.X."/>
            <person name="Goodstein D."/>
            <person name="Casacuberta J.M."/>
            <person name="Vandepoele K."/>
            <person name="Reski R."/>
            <person name="Cuming A.C."/>
            <person name="Tuskan G.A."/>
            <person name="Maumus F."/>
            <person name="Salse J."/>
            <person name="Schmutz J."/>
            <person name="Rensing S.A."/>
        </authorList>
    </citation>
    <scope>NUCLEOTIDE SEQUENCE [LARGE SCALE GENOMIC DNA]</scope>
    <source>
        <strain evidence="2 3">cv. Gransden 2004</strain>
    </source>
</reference>
<reference evidence="1 3" key="1">
    <citation type="journal article" date="2008" name="Science">
        <title>The Physcomitrella genome reveals evolutionary insights into the conquest of land by plants.</title>
        <authorList>
            <person name="Rensing S."/>
            <person name="Lang D."/>
            <person name="Zimmer A."/>
            <person name="Terry A."/>
            <person name="Salamov A."/>
            <person name="Shapiro H."/>
            <person name="Nishiyama T."/>
            <person name="Perroud P.-F."/>
            <person name="Lindquist E."/>
            <person name="Kamisugi Y."/>
            <person name="Tanahashi T."/>
            <person name="Sakakibara K."/>
            <person name="Fujita T."/>
            <person name="Oishi K."/>
            <person name="Shin-I T."/>
            <person name="Kuroki Y."/>
            <person name="Toyoda A."/>
            <person name="Suzuki Y."/>
            <person name="Hashimoto A."/>
            <person name="Yamaguchi K."/>
            <person name="Sugano A."/>
            <person name="Kohara Y."/>
            <person name="Fujiyama A."/>
            <person name="Anterola A."/>
            <person name="Aoki S."/>
            <person name="Ashton N."/>
            <person name="Barbazuk W.B."/>
            <person name="Barker E."/>
            <person name="Bennetzen J."/>
            <person name="Bezanilla M."/>
            <person name="Blankenship R."/>
            <person name="Cho S.H."/>
            <person name="Dutcher S."/>
            <person name="Estelle M."/>
            <person name="Fawcett J.A."/>
            <person name="Gundlach H."/>
            <person name="Hanada K."/>
            <person name="Heyl A."/>
            <person name="Hicks K.A."/>
            <person name="Hugh J."/>
            <person name="Lohr M."/>
            <person name="Mayer K."/>
            <person name="Melkozernov A."/>
            <person name="Murata T."/>
            <person name="Nelson D."/>
            <person name="Pils B."/>
            <person name="Prigge M."/>
            <person name="Reiss B."/>
            <person name="Renner T."/>
            <person name="Rombauts S."/>
            <person name="Rushton P."/>
            <person name="Sanderfoot A."/>
            <person name="Schween G."/>
            <person name="Shiu S.-H."/>
            <person name="Stueber K."/>
            <person name="Theodoulou F.L."/>
            <person name="Tu H."/>
            <person name="Van de Peer Y."/>
            <person name="Verrier P.J."/>
            <person name="Waters E."/>
            <person name="Wood A."/>
            <person name="Yang L."/>
            <person name="Cove D."/>
            <person name="Cuming A."/>
            <person name="Hasebe M."/>
            <person name="Lucas S."/>
            <person name="Mishler D.B."/>
            <person name="Reski R."/>
            <person name="Grigoriev I."/>
            <person name="Quatrano R.S."/>
            <person name="Boore J.L."/>
        </authorList>
    </citation>
    <scope>NUCLEOTIDE SEQUENCE [LARGE SCALE GENOMIC DNA]</scope>
    <source>
        <strain evidence="2 3">cv. Gransden 2004</strain>
    </source>
</reference>
<dbReference type="Proteomes" id="UP000006727">
    <property type="component" value="Chromosome 7"/>
</dbReference>
<protein>
    <submittedName>
        <fullName evidence="1 2">Uncharacterized protein</fullName>
    </submittedName>
</protein>
<evidence type="ECO:0000313" key="2">
    <source>
        <dbReference type="EnsemblPlants" id="PAC:32925495.CDS.1"/>
    </source>
</evidence>
<reference evidence="2" key="3">
    <citation type="submission" date="2020-12" db="UniProtKB">
        <authorList>
            <consortium name="EnsemblPlants"/>
        </authorList>
    </citation>
    <scope>IDENTIFICATION</scope>
</reference>
<sequence>MVEVGHICVSKHACKSEPRLAPSQNPVRVFVSCEGITNLHKTQLLSLQVEIQAQRSHQLSNTGSLQELLHAIPHPLIPNLLRRSITMRSRLMANGVAGTKISPRAYKICDLVERHRQRYIPSQRDISRSLVQLNYPTSDFSLAFEHFAQTRCLIGSPAPTSTLAL</sequence>
<evidence type="ECO:0000313" key="3">
    <source>
        <dbReference type="Proteomes" id="UP000006727"/>
    </source>
</evidence>
<name>A0A2K1KD54_PHYPA</name>
<dbReference type="EMBL" id="ABEU02000007">
    <property type="protein sequence ID" value="PNR51679.1"/>
    <property type="molecule type" value="Genomic_DNA"/>
</dbReference>
<dbReference type="EnsemblPlants" id="Pp3c7_25619V3.1">
    <property type="protein sequence ID" value="PAC:32925495.CDS.1"/>
    <property type="gene ID" value="Pp3c7_25619"/>
</dbReference>
<dbReference type="AlphaFoldDB" id="A0A2K1KD54"/>
<proteinExistence type="predicted"/>
<accession>A0A2K1KD54</accession>